<keyword evidence="9" id="KW-0325">Glycoprotein</keyword>
<dbReference type="Pfam" id="PF00129">
    <property type="entry name" value="MHC_I"/>
    <property type="match status" value="1"/>
</dbReference>
<evidence type="ECO:0000256" key="1">
    <source>
        <dbReference type="ARBA" id="ARBA00002297"/>
    </source>
</evidence>
<dbReference type="GO" id="GO:0002476">
    <property type="term" value="P:antigen processing and presentation of endogenous peptide antigen via MHC class Ib"/>
    <property type="evidence" value="ECO:0007669"/>
    <property type="project" value="TreeGrafter"/>
</dbReference>
<protein>
    <submittedName>
        <fullName evidence="14">CHLA class I histocompatibility antigen, A-126 alpha chain</fullName>
    </submittedName>
    <submittedName>
        <fullName evidence="16">Histocompatibility 2, M region locus 2</fullName>
    </submittedName>
    <submittedName>
        <fullName evidence="15">MHC class I antigen Hm1-C5</fullName>
    </submittedName>
</protein>
<reference evidence="14" key="2">
    <citation type="submission" date="2011-08" db="EMBL/GenBank/DDBJ databases">
        <title>The genomic sequence of the Chinese hamster ovary CHO-K1 cell line.</title>
        <authorList>
            <person name="Xu X."/>
            <person name="Nagarajan H."/>
            <person name="Lewis N.E."/>
            <person name="Pan S."/>
            <person name="Cai Z."/>
            <person name="Liu X."/>
            <person name="Chen W."/>
            <person name="Xie M."/>
            <person name="Wang W."/>
            <person name="Hammond S."/>
            <person name="Andersen M.R."/>
            <person name="Neff N."/>
            <person name="Passarelli B."/>
            <person name="Koh W."/>
            <person name="Fan C.H."/>
            <person name="Wang J."/>
            <person name="Gui Y."/>
            <person name="Lee K.H."/>
            <person name="Betenbaugh M.J."/>
            <person name="Quake S.R."/>
            <person name="Famili I."/>
            <person name="Palsson B.O."/>
            <person name="Wang J."/>
        </authorList>
    </citation>
    <scope>NUCLEOTIDE SEQUENCE</scope>
</reference>
<dbReference type="InterPro" id="IPR007110">
    <property type="entry name" value="Ig-like_dom"/>
</dbReference>
<evidence type="ECO:0000256" key="2">
    <source>
        <dbReference type="ARBA" id="ARBA00004479"/>
    </source>
</evidence>
<comment type="similarity">
    <text evidence="3 10">Belongs to the MHC class I family.</text>
</comment>
<dbReference type="Gene3D" id="2.60.40.10">
    <property type="entry name" value="Immunoglobulins"/>
    <property type="match status" value="1"/>
</dbReference>
<dbReference type="PaxDb" id="10029-XP_007627181.1"/>
<dbReference type="GO" id="GO:0098553">
    <property type="term" value="C:lumenal side of endoplasmic reticulum membrane"/>
    <property type="evidence" value="ECO:0007669"/>
    <property type="project" value="UniProtKB-ARBA"/>
</dbReference>
<reference evidence="18" key="3">
    <citation type="journal article" date="2013" name="Nat. Biotechnol.">
        <title>Chinese hamster genome sequenced from sorted chromosomes.</title>
        <authorList>
            <person name="Brinkrolf K."/>
            <person name="Rupp O."/>
            <person name="Laux H."/>
            <person name="Kollin F."/>
            <person name="Ernst W."/>
            <person name="Linke B."/>
            <person name="Kofler R."/>
            <person name="Romand S."/>
            <person name="Hesse F."/>
            <person name="Budach W.E."/>
            <person name="Galosy S."/>
            <person name="Muller D."/>
            <person name="Noll T."/>
            <person name="Wienberg J."/>
            <person name="Jostock T."/>
            <person name="Leonard M."/>
            <person name="Grillari J."/>
            <person name="Tauch A."/>
            <person name="Goesmann A."/>
            <person name="Helk B."/>
            <person name="Mott J.E."/>
            <person name="Puhler A."/>
            <person name="Borth N."/>
        </authorList>
    </citation>
    <scope>NUCLEOTIDE SEQUENCE [LARGE SCALE GENOMIC DNA]</scope>
    <source>
        <strain evidence="18">17A/GY</strain>
    </source>
</reference>
<dbReference type="GO" id="GO:0030670">
    <property type="term" value="C:phagocytic vesicle membrane"/>
    <property type="evidence" value="ECO:0007669"/>
    <property type="project" value="UniProtKB-ARBA"/>
</dbReference>
<dbReference type="GO" id="GO:0005615">
    <property type="term" value="C:extracellular space"/>
    <property type="evidence" value="ECO:0007669"/>
    <property type="project" value="TreeGrafter"/>
</dbReference>
<evidence type="ECO:0000256" key="11">
    <source>
        <dbReference type="SAM" id="Phobius"/>
    </source>
</evidence>
<dbReference type="InterPro" id="IPR011161">
    <property type="entry name" value="MHC_I-like_Ag-recog"/>
</dbReference>
<dbReference type="PROSITE" id="PS00290">
    <property type="entry name" value="IG_MHC"/>
    <property type="match status" value="1"/>
</dbReference>
<dbReference type="CDD" id="cd07698">
    <property type="entry name" value="IgC1_MHC_I_alpha3"/>
    <property type="match status" value="1"/>
</dbReference>
<dbReference type="GO" id="GO:0001916">
    <property type="term" value="P:positive regulation of T cell mediated cytotoxicity"/>
    <property type="evidence" value="ECO:0007669"/>
    <property type="project" value="TreeGrafter"/>
</dbReference>
<dbReference type="EMBL" id="JH000802">
    <property type="protein sequence ID" value="EGW13253.1"/>
    <property type="molecule type" value="Genomic_DNA"/>
</dbReference>
<feature type="chain" id="PRO_5010496919" evidence="12">
    <location>
        <begin position="21"/>
        <end position="390"/>
    </location>
</feature>
<evidence type="ECO:0000313" key="14">
    <source>
        <dbReference type="EMBL" id="EGW13253.1"/>
    </source>
</evidence>
<reference evidence="15" key="4">
    <citation type="submission" date="2013-03" db="EMBL/GenBank/DDBJ databases">
        <title>Chinese hamster genome sequenced from sorted chromosomes.</title>
        <authorList>
            <person name="Brinkrolf K."/>
            <person name="Rupp O."/>
            <person name="Laux H."/>
            <person name="Kollin F."/>
            <person name="Ernst W."/>
            <person name="Linke B."/>
            <person name="Kofler R."/>
            <person name="Romand S."/>
            <person name="Hesse F."/>
            <person name="Budach W.E."/>
            <person name="Galosy S."/>
            <person name="Muller D."/>
            <person name="Noll T."/>
            <person name="Wienberg J."/>
            <person name="Jostock T."/>
            <person name="Leonard M."/>
            <person name="Grillari J."/>
            <person name="Tauch A."/>
            <person name="Goesmann A."/>
            <person name="Helk B."/>
            <person name="Mott J.E."/>
            <person name="Puehler A."/>
            <person name="Borth N."/>
        </authorList>
    </citation>
    <scope>NUCLEOTIDE SEQUENCE</scope>
    <source>
        <strain evidence="15">17A/GY</strain>
    </source>
</reference>
<sequence>METSLLCTLHLLLGASLALTQTFEGSHSLRYFDIAVSRPGLEETLYMTAGYVENTEFVHFNSATVNPRFEPRVPWMEQVGQEYWDDQTHIAKSAKQQIRACFQKLQGYYNQSQNSPHTIQRMTGCYIGHDGHLFHAYRQFGYDGEDYLTLNEDLSTWIAADTAAKITKQQWVATNEAEFWRVYLQGPCVVWLLKYPKMGNPPKAYVTHHPRPEGDITLRCWALSFYPADTTLTWQRDGEDQTQDMELVETRPSGDGTFQKWAVVVVPSREEQRYTCHVHHEGLPEPLTLRWSRSPQSFIPIIVVAVVLLLLGALVATIEMWRKSSGRERGSLSFPSNWGIQAPDSFLPPCWEGVWPINSQRHNSECHYPKYLDLKRLKSPKYNIFVFNFK</sequence>
<dbReference type="InterPro" id="IPR011162">
    <property type="entry name" value="MHC_I/II-like_Ag-recog"/>
</dbReference>
<evidence type="ECO:0000313" key="17">
    <source>
        <dbReference type="Proteomes" id="UP000001075"/>
    </source>
</evidence>
<organism evidence="14 17">
    <name type="scientific">Cricetulus griseus</name>
    <name type="common">Chinese hamster</name>
    <name type="synonym">Cricetulus barabensis griseus</name>
    <dbReference type="NCBI Taxonomy" id="10029"/>
    <lineage>
        <taxon>Eukaryota</taxon>
        <taxon>Metazoa</taxon>
        <taxon>Chordata</taxon>
        <taxon>Craniata</taxon>
        <taxon>Vertebrata</taxon>
        <taxon>Euteleostomi</taxon>
        <taxon>Mammalia</taxon>
        <taxon>Eutheria</taxon>
        <taxon>Euarchontoglires</taxon>
        <taxon>Glires</taxon>
        <taxon>Rodentia</taxon>
        <taxon>Myomorpha</taxon>
        <taxon>Muroidea</taxon>
        <taxon>Cricetidae</taxon>
        <taxon>Cricetinae</taxon>
        <taxon>Cricetulus</taxon>
    </lineage>
</organism>
<dbReference type="EMBL" id="KE665736">
    <property type="protein sequence ID" value="ERE88521.1"/>
    <property type="molecule type" value="Genomic_DNA"/>
</dbReference>
<evidence type="ECO:0000256" key="6">
    <source>
        <dbReference type="ARBA" id="ARBA00022859"/>
    </source>
</evidence>
<accession>G3HVT4</accession>
<evidence type="ECO:0000256" key="5">
    <source>
        <dbReference type="ARBA" id="ARBA00022692"/>
    </source>
</evidence>
<reference evidence="16" key="5">
    <citation type="submission" date="2025-05" db="UniProtKB">
        <authorList>
            <consortium name="Ensembl"/>
        </authorList>
    </citation>
    <scope>IDENTIFICATION</scope>
</reference>
<dbReference type="GO" id="GO:0042612">
    <property type="term" value="C:MHC class I protein complex"/>
    <property type="evidence" value="ECO:0007669"/>
    <property type="project" value="UniProtKB-KW"/>
</dbReference>
<keyword evidence="5 11" id="KW-0812">Transmembrane</keyword>
<name>G3HVT4_CRIGR</name>
<dbReference type="GO" id="GO:0042605">
    <property type="term" value="F:peptide antigen binding"/>
    <property type="evidence" value="ECO:0007669"/>
    <property type="project" value="TreeGrafter"/>
</dbReference>
<dbReference type="PANTHER" id="PTHR16675:SF150">
    <property type="entry name" value="HISTOCOMPATIBILITY 2, M REGION LOCUS 2"/>
    <property type="match status" value="1"/>
</dbReference>
<dbReference type="SUPFAM" id="SSF54452">
    <property type="entry name" value="MHC antigen-recognition domain"/>
    <property type="match status" value="1"/>
</dbReference>
<evidence type="ECO:0000313" key="16">
    <source>
        <dbReference type="Ensembl" id="ENSCGRP00001007067.1"/>
    </source>
</evidence>
<feature type="signal peptide" evidence="12">
    <location>
        <begin position="1"/>
        <end position="20"/>
    </location>
</feature>
<feature type="transmembrane region" description="Helical" evidence="11">
    <location>
        <begin position="298"/>
        <end position="321"/>
    </location>
</feature>
<dbReference type="Proteomes" id="UP000694386">
    <property type="component" value="Unplaced"/>
</dbReference>
<dbReference type="AlphaFoldDB" id="G3HVT4"/>
<keyword evidence="7 11" id="KW-1133">Transmembrane helix</keyword>
<dbReference type="Proteomes" id="UP000030759">
    <property type="component" value="Unassembled WGS sequence"/>
</dbReference>
<evidence type="ECO:0000256" key="10">
    <source>
        <dbReference type="RuleBase" id="RU004439"/>
    </source>
</evidence>
<evidence type="ECO:0000256" key="7">
    <source>
        <dbReference type="ARBA" id="ARBA00022989"/>
    </source>
</evidence>
<gene>
    <name evidence="15" type="ORF">H671_1g2985</name>
    <name evidence="14" type="ORF">I79_015076</name>
</gene>
<dbReference type="InterPro" id="IPR037055">
    <property type="entry name" value="MHC_I-like_Ag-recog_sf"/>
</dbReference>
<dbReference type="SUPFAM" id="SSF48726">
    <property type="entry name" value="Immunoglobulin"/>
    <property type="match status" value="1"/>
</dbReference>
<dbReference type="STRING" id="10029.G3HVT4"/>
<evidence type="ECO:0000313" key="15">
    <source>
        <dbReference type="EMBL" id="ERE88521.1"/>
    </source>
</evidence>
<dbReference type="OMA" id="DWINTVE"/>
<dbReference type="GO" id="GO:0006955">
    <property type="term" value="P:immune response"/>
    <property type="evidence" value="ECO:0007669"/>
    <property type="project" value="TreeGrafter"/>
</dbReference>
<evidence type="ECO:0000256" key="9">
    <source>
        <dbReference type="ARBA" id="ARBA00023180"/>
    </source>
</evidence>
<dbReference type="InterPro" id="IPR036179">
    <property type="entry name" value="Ig-like_dom_sf"/>
</dbReference>
<comment type="subcellular location">
    <subcellularLocation>
        <location evidence="2">Membrane</location>
        <topology evidence="2">Single-pass type I membrane protein</topology>
    </subcellularLocation>
</comment>
<evidence type="ECO:0000256" key="4">
    <source>
        <dbReference type="ARBA" id="ARBA00022451"/>
    </source>
</evidence>
<evidence type="ECO:0000256" key="3">
    <source>
        <dbReference type="ARBA" id="ARBA00006909"/>
    </source>
</evidence>
<keyword evidence="12" id="KW-0732">Signal</keyword>
<evidence type="ECO:0000256" key="8">
    <source>
        <dbReference type="ARBA" id="ARBA00023136"/>
    </source>
</evidence>
<dbReference type="FunFam" id="3.30.500.10:FF:000001">
    <property type="entry name" value="H-2 class I histocompatibility antigen, alpha chain"/>
    <property type="match status" value="1"/>
</dbReference>
<dbReference type="InterPro" id="IPR013783">
    <property type="entry name" value="Ig-like_fold"/>
</dbReference>
<dbReference type="Ensembl" id="ENSCGRT00001011071.1">
    <property type="protein sequence ID" value="ENSCGRP00001007067.1"/>
    <property type="gene ID" value="ENSCGRG00001009530.1"/>
</dbReference>
<dbReference type="FunFam" id="2.60.40.10:FF:000014">
    <property type="entry name" value="H-2 class I histocompatibility antigen, alpha chain"/>
    <property type="match status" value="1"/>
</dbReference>
<keyword evidence="6" id="KW-0391">Immunity</keyword>
<proteinExistence type="inferred from homology"/>
<dbReference type="Pfam" id="PF07654">
    <property type="entry name" value="C1-set"/>
    <property type="match status" value="1"/>
</dbReference>
<dbReference type="InterPro" id="IPR003597">
    <property type="entry name" value="Ig_C1-set"/>
</dbReference>
<evidence type="ECO:0000256" key="12">
    <source>
        <dbReference type="SAM" id="SignalP"/>
    </source>
</evidence>
<dbReference type="GeneTree" id="ENSGT01120000271826"/>
<dbReference type="SMART" id="SM00407">
    <property type="entry name" value="IGc1"/>
    <property type="match status" value="1"/>
</dbReference>
<reference evidence="17" key="1">
    <citation type="journal article" date="2011" name="Nat. Biotechnol.">
        <title>The genomic sequence of the Chinese hamster ovary (CHO)-K1 cell line.</title>
        <authorList>
            <person name="Xu X."/>
            <person name="Nagarajan H."/>
            <person name="Lewis N.E."/>
            <person name="Pan S."/>
            <person name="Cai Z."/>
            <person name="Liu X."/>
            <person name="Chen W."/>
            <person name="Xie M."/>
            <person name="Wang W."/>
            <person name="Hammond S."/>
            <person name="Andersen M.R."/>
            <person name="Neff N."/>
            <person name="Passarelli B."/>
            <person name="Koh W."/>
            <person name="Fan H.C."/>
            <person name="Wang J."/>
            <person name="Gui Y."/>
            <person name="Lee K.H."/>
            <person name="Betenbaugh M.J."/>
            <person name="Quake S.R."/>
            <person name="Famili I."/>
            <person name="Palsson B.O."/>
            <person name="Wang J."/>
        </authorList>
    </citation>
    <scope>NUCLEOTIDE SEQUENCE [LARGE SCALE GENOMIC DNA]</scope>
    <source>
        <strain evidence="17">CHO K1 cell line</strain>
    </source>
</reference>
<dbReference type="Gene3D" id="3.30.500.10">
    <property type="entry name" value="MHC class I-like antigen recognition-like"/>
    <property type="match status" value="1"/>
</dbReference>
<dbReference type="PRINTS" id="PR01638">
    <property type="entry name" value="MHCCLASSI"/>
</dbReference>
<keyword evidence="4" id="KW-0490">MHC I</keyword>
<dbReference type="InterPro" id="IPR003006">
    <property type="entry name" value="Ig/MHC_CS"/>
</dbReference>
<evidence type="ECO:0000313" key="18">
    <source>
        <dbReference type="Proteomes" id="UP000030759"/>
    </source>
</evidence>
<evidence type="ECO:0000259" key="13">
    <source>
        <dbReference type="PROSITE" id="PS50835"/>
    </source>
</evidence>
<dbReference type="PANTHER" id="PTHR16675">
    <property type="entry name" value="MHC CLASS I-RELATED"/>
    <property type="match status" value="1"/>
</dbReference>
<dbReference type="eggNOG" id="ENOG502RQEK">
    <property type="taxonomic scope" value="Eukaryota"/>
</dbReference>
<comment type="function">
    <text evidence="1">Involved in the presentation of foreign antigens to the immune system.</text>
</comment>
<dbReference type="InterPro" id="IPR050208">
    <property type="entry name" value="MHC_class-I_related"/>
</dbReference>
<dbReference type="Proteomes" id="UP000001075">
    <property type="component" value="Unassembled WGS sequence"/>
</dbReference>
<dbReference type="GO" id="GO:0002486">
    <property type="term" value="P:antigen processing and presentation of endogenous peptide antigen via MHC class I via ER pathway, TAP-independent"/>
    <property type="evidence" value="ECO:0007669"/>
    <property type="project" value="TreeGrafter"/>
</dbReference>
<dbReference type="InterPro" id="IPR001039">
    <property type="entry name" value="MHC_I_a_a1/a2"/>
</dbReference>
<feature type="domain" description="Ig-like" evidence="13">
    <location>
        <begin position="202"/>
        <end position="290"/>
    </location>
</feature>
<keyword evidence="8 11" id="KW-0472">Membrane</keyword>
<dbReference type="GO" id="GO:0009897">
    <property type="term" value="C:external side of plasma membrane"/>
    <property type="evidence" value="ECO:0007669"/>
    <property type="project" value="TreeGrafter"/>
</dbReference>
<dbReference type="GO" id="GO:0005102">
    <property type="term" value="F:signaling receptor binding"/>
    <property type="evidence" value="ECO:0007669"/>
    <property type="project" value="TreeGrafter"/>
</dbReference>
<dbReference type="PROSITE" id="PS50835">
    <property type="entry name" value="IG_LIKE"/>
    <property type="match status" value="1"/>
</dbReference>